<evidence type="ECO:0000313" key="2">
    <source>
        <dbReference type="Proteomes" id="UP000828390"/>
    </source>
</evidence>
<accession>A0A9D4IN34</accession>
<gene>
    <name evidence="1" type="ORF">DPMN_180248</name>
</gene>
<protein>
    <submittedName>
        <fullName evidence="1">Uncharacterized protein</fullName>
    </submittedName>
</protein>
<reference evidence="1" key="2">
    <citation type="submission" date="2020-11" db="EMBL/GenBank/DDBJ databases">
        <authorList>
            <person name="McCartney M.A."/>
            <person name="Auch B."/>
            <person name="Kono T."/>
            <person name="Mallez S."/>
            <person name="Becker A."/>
            <person name="Gohl D.M."/>
            <person name="Silverstein K.A.T."/>
            <person name="Koren S."/>
            <person name="Bechman K.B."/>
            <person name="Herman A."/>
            <person name="Abrahante J.E."/>
            <person name="Garbe J."/>
        </authorList>
    </citation>
    <scope>NUCLEOTIDE SEQUENCE</scope>
    <source>
        <strain evidence="1">Duluth1</strain>
        <tissue evidence="1">Whole animal</tissue>
    </source>
</reference>
<comment type="caution">
    <text evidence="1">The sequence shown here is derived from an EMBL/GenBank/DDBJ whole genome shotgun (WGS) entry which is preliminary data.</text>
</comment>
<proteinExistence type="predicted"/>
<dbReference type="Proteomes" id="UP000828390">
    <property type="component" value="Unassembled WGS sequence"/>
</dbReference>
<dbReference type="EMBL" id="JAIWYP010000009">
    <property type="protein sequence ID" value="KAH3778777.1"/>
    <property type="molecule type" value="Genomic_DNA"/>
</dbReference>
<reference evidence="1" key="1">
    <citation type="journal article" date="2019" name="bioRxiv">
        <title>The Genome of the Zebra Mussel, Dreissena polymorpha: A Resource for Invasive Species Research.</title>
        <authorList>
            <person name="McCartney M.A."/>
            <person name="Auch B."/>
            <person name="Kono T."/>
            <person name="Mallez S."/>
            <person name="Zhang Y."/>
            <person name="Obille A."/>
            <person name="Becker A."/>
            <person name="Abrahante J.E."/>
            <person name="Garbe J."/>
            <person name="Badalamenti J.P."/>
            <person name="Herman A."/>
            <person name="Mangelson H."/>
            <person name="Liachko I."/>
            <person name="Sullivan S."/>
            <person name="Sone E.D."/>
            <person name="Koren S."/>
            <person name="Silverstein K.A.T."/>
            <person name="Beckman K.B."/>
            <person name="Gohl D.M."/>
        </authorList>
    </citation>
    <scope>NUCLEOTIDE SEQUENCE</scope>
    <source>
        <strain evidence="1">Duluth1</strain>
        <tissue evidence="1">Whole animal</tissue>
    </source>
</reference>
<keyword evidence="2" id="KW-1185">Reference proteome</keyword>
<organism evidence="1 2">
    <name type="scientific">Dreissena polymorpha</name>
    <name type="common">Zebra mussel</name>
    <name type="synonym">Mytilus polymorpha</name>
    <dbReference type="NCBI Taxonomy" id="45954"/>
    <lineage>
        <taxon>Eukaryota</taxon>
        <taxon>Metazoa</taxon>
        <taxon>Spiralia</taxon>
        <taxon>Lophotrochozoa</taxon>
        <taxon>Mollusca</taxon>
        <taxon>Bivalvia</taxon>
        <taxon>Autobranchia</taxon>
        <taxon>Heteroconchia</taxon>
        <taxon>Euheterodonta</taxon>
        <taxon>Imparidentia</taxon>
        <taxon>Neoheterodontei</taxon>
        <taxon>Myida</taxon>
        <taxon>Dreissenoidea</taxon>
        <taxon>Dreissenidae</taxon>
        <taxon>Dreissena</taxon>
    </lineage>
</organism>
<evidence type="ECO:0000313" key="1">
    <source>
        <dbReference type="EMBL" id="KAH3778777.1"/>
    </source>
</evidence>
<name>A0A9D4IN34_DREPO</name>
<dbReference type="AlphaFoldDB" id="A0A9D4IN34"/>
<sequence>MNCKASSNLYNDNCIHFADHVFKNVTSPEAYASMKQRFNLDLIDTGAYEKKYRRITEEELMAYARECEAMRGVVTMSASVKIGISNLQIERFVHVLETNTGWWSIELFSGTSL</sequence>